<feature type="compositionally biased region" description="Basic and acidic residues" evidence="1">
    <location>
        <begin position="1"/>
        <end position="16"/>
    </location>
</feature>
<gene>
    <name evidence="2" type="ORF">GTP44_25310</name>
</gene>
<reference evidence="2 3" key="1">
    <citation type="submission" date="2019-12" db="EMBL/GenBank/DDBJ databases">
        <title>Novel species isolated from a subtropical stream in China.</title>
        <authorList>
            <person name="Lu H."/>
        </authorList>
    </citation>
    <scope>NUCLEOTIDE SEQUENCE [LARGE SCALE GENOMIC DNA]</scope>
    <source>
        <strain evidence="2 3">FT50W</strain>
    </source>
</reference>
<feature type="region of interest" description="Disordered" evidence="1">
    <location>
        <begin position="45"/>
        <end position="70"/>
    </location>
</feature>
<sequence length="70" mass="8240">MNIKIRSEEKNLRNSDEDTGLDNVPRPYFGYRDVKEALAEMRSAHEKMTDEDYQRSDEEMRINLLSTTVS</sequence>
<comment type="caution">
    <text evidence="2">The sequence shown here is derived from an EMBL/GenBank/DDBJ whole genome shotgun (WGS) entry which is preliminary data.</text>
</comment>
<name>A0A6L8MTA9_9BURK</name>
<dbReference type="AlphaFoldDB" id="A0A6L8MTA9"/>
<proteinExistence type="predicted"/>
<dbReference type="RefSeq" id="WP_161021574.1">
    <property type="nucleotide sequence ID" value="NZ_WWCP01000055.1"/>
</dbReference>
<evidence type="ECO:0000313" key="3">
    <source>
        <dbReference type="Proteomes" id="UP000474565"/>
    </source>
</evidence>
<organism evidence="2 3">
    <name type="scientific">Duganella lactea</name>
    <dbReference type="NCBI Taxonomy" id="2692173"/>
    <lineage>
        <taxon>Bacteria</taxon>
        <taxon>Pseudomonadati</taxon>
        <taxon>Pseudomonadota</taxon>
        <taxon>Betaproteobacteria</taxon>
        <taxon>Burkholderiales</taxon>
        <taxon>Oxalobacteraceae</taxon>
        <taxon>Telluria group</taxon>
        <taxon>Duganella</taxon>
    </lineage>
</organism>
<dbReference type="Proteomes" id="UP000474565">
    <property type="component" value="Unassembled WGS sequence"/>
</dbReference>
<protein>
    <submittedName>
        <fullName evidence="2">Uncharacterized protein</fullName>
    </submittedName>
</protein>
<evidence type="ECO:0000256" key="1">
    <source>
        <dbReference type="SAM" id="MobiDB-lite"/>
    </source>
</evidence>
<feature type="region of interest" description="Disordered" evidence="1">
    <location>
        <begin position="1"/>
        <end position="24"/>
    </location>
</feature>
<accession>A0A6L8MTA9</accession>
<feature type="compositionally biased region" description="Basic and acidic residues" evidence="1">
    <location>
        <begin position="45"/>
        <end position="61"/>
    </location>
</feature>
<dbReference type="EMBL" id="WWCP01000055">
    <property type="protein sequence ID" value="MYM85244.1"/>
    <property type="molecule type" value="Genomic_DNA"/>
</dbReference>
<evidence type="ECO:0000313" key="2">
    <source>
        <dbReference type="EMBL" id="MYM85244.1"/>
    </source>
</evidence>